<gene>
    <name evidence="2" type="ORF">NDU88_000292</name>
</gene>
<sequence length="122" mass="13320">MRCNERPLGTPHTGGHHSRPEEPPQWPANYSASSRGRCQMQRLNAGESREITKAPVSHRQHSRALSAQDESILRCSHNERGRCQEAGAEPANPRTDASGASITGARHCRRSIASDGLGHGDY</sequence>
<organism evidence="2 3">
    <name type="scientific">Pleurodeles waltl</name>
    <name type="common">Iberian ribbed newt</name>
    <dbReference type="NCBI Taxonomy" id="8319"/>
    <lineage>
        <taxon>Eukaryota</taxon>
        <taxon>Metazoa</taxon>
        <taxon>Chordata</taxon>
        <taxon>Craniata</taxon>
        <taxon>Vertebrata</taxon>
        <taxon>Euteleostomi</taxon>
        <taxon>Amphibia</taxon>
        <taxon>Batrachia</taxon>
        <taxon>Caudata</taxon>
        <taxon>Salamandroidea</taxon>
        <taxon>Salamandridae</taxon>
        <taxon>Pleurodelinae</taxon>
        <taxon>Pleurodeles</taxon>
    </lineage>
</organism>
<evidence type="ECO:0000256" key="1">
    <source>
        <dbReference type="SAM" id="MobiDB-lite"/>
    </source>
</evidence>
<keyword evidence="3" id="KW-1185">Reference proteome</keyword>
<dbReference type="AlphaFoldDB" id="A0AAV7MHP1"/>
<reference evidence="2" key="1">
    <citation type="journal article" date="2022" name="bioRxiv">
        <title>Sequencing and chromosome-scale assembly of the giantPleurodeles waltlgenome.</title>
        <authorList>
            <person name="Brown T."/>
            <person name="Elewa A."/>
            <person name="Iarovenko S."/>
            <person name="Subramanian E."/>
            <person name="Araus A.J."/>
            <person name="Petzold A."/>
            <person name="Susuki M."/>
            <person name="Suzuki K.-i.T."/>
            <person name="Hayashi T."/>
            <person name="Toyoda A."/>
            <person name="Oliveira C."/>
            <person name="Osipova E."/>
            <person name="Leigh N.D."/>
            <person name="Simon A."/>
            <person name="Yun M.H."/>
        </authorList>
    </citation>
    <scope>NUCLEOTIDE SEQUENCE</scope>
    <source>
        <strain evidence="2">20211129_DDA</strain>
        <tissue evidence="2">Liver</tissue>
    </source>
</reference>
<proteinExistence type="predicted"/>
<evidence type="ECO:0000313" key="2">
    <source>
        <dbReference type="EMBL" id="KAJ1102851.1"/>
    </source>
</evidence>
<dbReference type="Proteomes" id="UP001066276">
    <property type="component" value="Chromosome 9"/>
</dbReference>
<accession>A0AAV7MHP1</accession>
<feature type="region of interest" description="Disordered" evidence="1">
    <location>
        <begin position="1"/>
        <end position="122"/>
    </location>
</feature>
<evidence type="ECO:0000313" key="3">
    <source>
        <dbReference type="Proteomes" id="UP001066276"/>
    </source>
</evidence>
<name>A0AAV7MHP1_PLEWA</name>
<protein>
    <submittedName>
        <fullName evidence="2">Uncharacterized protein</fullName>
    </submittedName>
</protein>
<dbReference type="EMBL" id="JANPWB010000013">
    <property type="protein sequence ID" value="KAJ1102851.1"/>
    <property type="molecule type" value="Genomic_DNA"/>
</dbReference>
<comment type="caution">
    <text evidence="2">The sequence shown here is derived from an EMBL/GenBank/DDBJ whole genome shotgun (WGS) entry which is preliminary data.</text>
</comment>